<dbReference type="RefSeq" id="WP_063791930.1">
    <property type="nucleotide sequence ID" value="NZ_BBZG01000001.1"/>
</dbReference>
<evidence type="ECO:0000256" key="3">
    <source>
        <dbReference type="ARBA" id="ARBA00023163"/>
    </source>
</evidence>
<dbReference type="InterPro" id="IPR036388">
    <property type="entry name" value="WH-like_DNA-bd_sf"/>
</dbReference>
<name>A0A1H7ULL2_9ACTN</name>
<dbReference type="Pfam" id="PF01047">
    <property type="entry name" value="MarR"/>
    <property type="match status" value="1"/>
</dbReference>
<proteinExistence type="predicted"/>
<dbReference type="InterPro" id="IPR036390">
    <property type="entry name" value="WH_DNA-bd_sf"/>
</dbReference>
<dbReference type="PANTHER" id="PTHR33164:SF94">
    <property type="entry name" value="TRANSCRIPTIONAL REGULATORY PROTEIN-RELATED"/>
    <property type="match status" value="1"/>
</dbReference>
<sequence>MQDQPVPTAETSQSDVGRLPPAEWAVIEREAAALVAVWGRSRQAFATKVSSIQLQAMLAIERHQAVNLGRLAATLNIVPSSASRLCDRLEAAGLVRRSHSEEDKRELTLTLTPSGRALVQELEQRRRSDLARVLSEMPPAGRIALLRGLQAFAAAADQIMERQAEEPEDDWTTIAARLLA</sequence>
<dbReference type="EMBL" id="FOBF01000008">
    <property type="protein sequence ID" value="SEL97913.1"/>
    <property type="molecule type" value="Genomic_DNA"/>
</dbReference>
<evidence type="ECO:0000313" key="6">
    <source>
        <dbReference type="Proteomes" id="UP000198953"/>
    </source>
</evidence>
<protein>
    <submittedName>
        <fullName evidence="5">DNA-binding transcriptional regulator, MarR family</fullName>
    </submittedName>
</protein>
<dbReference type="GO" id="GO:0003677">
    <property type="term" value="F:DNA binding"/>
    <property type="evidence" value="ECO:0007669"/>
    <property type="project" value="UniProtKB-KW"/>
</dbReference>
<dbReference type="SUPFAM" id="SSF46785">
    <property type="entry name" value="Winged helix' DNA-binding domain"/>
    <property type="match status" value="1"/>
</dbReference>
<dbReference type="InterPro" id="IPR000835">
    <property type="entry name" value="HTH_MarR-typ"/>
</dbReference>
<keyword evidence="1" id="KW-0805">Transcription regulation</keyword>
<dbReference type="Gene3D" id="1.10.10.10">
    <property type="entry name" value="Winged helix-like DNA-binding domain superfamily/Winged helix DNA-binding domain"/>
    <property type="match status" value="1"/>
</dbReference>
<dbReference type="InterPro" id="IPR039422">
    <property type="entry name" value="MarR/SlyA-like"/>
</dbReference>
<accession>A0A1H7ULL2</accession>
<dbReference type="GO" id="GO:0003700">
    <property type="term" value="F:DNA-binding transcription factor activity"/>
    <property type="evidence" value="ECO:0007669"/>
    <property type="project" value="InterPro"/>
</dbReference>
<dbReference type="PROSITE" id="PS01117">
    <property type="entry name" value="HTH_MARR_1"/>
    <property type="match status" value="1"/>
</dbReference>
<reference evidence="5 6" key="1">
    <citation type="submission" date="2016-10" db="EMBL/GenBank/DDBJ databases">
        <authorList>
            <person name="de Groot N.N."/>
        </authorList>
    </citation>
    <scope>NUCLEOTIDE SEQUENCE [LARGE SCALE GENOMIC DNA]</scope>
    <source>
        <strain evidence="5 6">DSM 43357</strain>
    </source>
</reference>
<evidence type="ECO:0000256" key="2">
    <source>
        <dbReference type="ARBA" id="ARBA00023125"/>
    </source>
</evidence>
<evidence type="ECO:0000256" key="1">
    <source>
        <dbReference type="ARBA" id="ARBA00023015"/>
    </source>
</evidence>
<organism evidence="5 6">
    <name type="scientific">Nonomuraea pusilla</name>
    <dbReference type="NCBI Taxonomy" id="46177"/>
    <lineage>
        <taxon>Bacteria</taxon>
        <taxon>Bacillati</taxon>
        <taxon>Actinomycetota</taxon>
        <taxon>Actinomycetes</taxon>
        <taxon>Streptosporangiales</taxon>
        <taxon>Streptosporangiaceae</taxon>
        <taxon>Nonomuraea</taxon>
    </lineage>
</organism>
<evidence type="ECO:0000313" key="5">
    <source>
        <dbReference type="EMBL" id="SEL97913.1"/>
    </source>
</evidence>
<dbReference type="STRING" id="46177.SAMN05660976_03868"/>
<dbReference type="SMART" id="SM00347">
    <property type="entry name" value="HTH_MARR"/>
    <property type="match status" value="1"/>
</dbReference>
<keyword evidence="3" id="KW-0804">Transcription</keyword>
<dbReference type="AlphaFoldDB" id="A0A1H7ULL2"/>
<keyword evidence="2 5" id="KW-0238">DNA-binding</keyword>
<feature type="domain" description="HTH marR-type" evidence="4">
    <location>
        <begin position="1"/>
        <end position="161"/>
    </location>
</feature>
<dbReference type="PROSITE" id="PS50995">
    <property type="entry name" value="HTH_MARR_2"/>
    <property type="match status" value="1"/>
</dbReference>
<dbReference type="PANTHER" id="PTHR33164">
    <property type="entry name" value="TRANSCRIPTIONAL REGULATOR, MARR FAMILY"/>
    <property type="match status" value="1"/>
</dbReference>
<dbReference type="Proteomes" id="UP000198953">
    <property type="component" value="Unassembled WGS sequence"/>
</dbReference>
<dbReference type="InterPro" id="IPR023187">
    <property type="entry name" value="Tscrpt_reg_MarR-type_CS"/>
</dbReference>
<keyword evidence="6" id="KW-1185">Reference proteome</keyword>
<dbReference type="GO" id="GO:0006950">
    <property type="term" value="P:response to stress"/>
    <property type="evidence" value="ECO:0007669"/>
    <property type="project" value="TreeGrafter"/>
</dbReference>
<gene>
    <name evidence="5" type="ORF">SAMN05660976_03868</name>
</gene>
<evidence type="ECO:0000259" key="4">
    <source>
        <dbReference type="PROSITE" id="PS50995"/>
    </source>
</evidence>